<accession>D4Z4D1</accession>
<keyword evidence="8" id="KW-1185">Reference proteome</keyword>
<keyword evidence="4" id="KW-0862">Zinc</keyword>
<dbReference type="HOGENOM" id="CLU_1011577_0_0_5"/>
<dbReference type="InterPro" id="IPR025657">
    <property type="entry name" value="RadC_JAB"/>
</dbReference>
<dbReference type="InterPro" id="IPR037518">
    <property type="entry name" value="MPN"/>
</dbReference>
<dbReference type="PROSITE" id="PS01302">
    <property type="entry name" value="UPF0758"/>
    <property type="match status" value="1"/>
</dbReference>
<dbReference type="CDD" id="cd08071">
    <property type="entry name" value="MPN_DUF2466"/>
    <property type="match status" value="1"/>
</dbReference>
<evidence type="ECO:0000256" key="2">
    <source>
        <dbReference type="ARBA" id="ARBA00022723"/>
    </source>
</evidence>
<dbReference type="PANTHER" id="PTHR30471">
    <property type="entry name" value="DNA REPAIR PROTEIN RADC"/>
    <property type="match status" value="1"/>
</dbReference>
<dbReference type="EMBL" id="AP010803">
    <property type="protein sequence ID" value="BAI97463.1"/>
    <property type="molecule type" value="Genomic_DNA"/>
</dbReference>
<feature type="domain" description="MPN" evidence="6">
    <location>
        <begin position="151"/>
        <end position="275"/>
    </location>
</feature>
<reference evidence="7 8" key="1">
    <citation type="journal article" date="2010" name="J. Bacteriol.">
        <title>Complete genome sequence of the representative gamma-hexachlorocyclohexane-degrading bacterium Sphingobium japonicum UT26.</title>
        <authorList>
            <person name="Nagata Y."/>
            <person name="Ohtsubo Y."/>
            <person name="Endo R."/>
            <person name="Ichikawa N."/>
            <person name="Ankai A."/>
            <person name="Oguchi A."/>
            <person name="Fukui S."/>
            <person name="Fujita N."/>
            <person name="Tsuda M."/>
        </authorList>
    </citation>
    <scope>NUCLEOTIDE SEQUENCE [LARGE SCALE GENOMIC DNA]</scope>
    <source>
        <strain evidence="8">DSM 16413 / CCM 7287 / MTCC 6362 / UT26 / NBRC 101211 / UT26S</strain>
    </source>
</reference>
<dbReference type="eggNOG" id="COG2003">
    <property type="taxonomic scope" value="Bacteria"/>
</dbReference>
<evidence type="ECO:0000256" key="1">
    <source>
        <dbReference type="ARBA" id="ARBA00022670"/>
    </source>
</evidence>
<dbReference type="KEGG" id="sjp:SJA_C1-26290"/>
<sequence length="275" mass="30999">MLWPSCTIWKTARVHAFDLVLDYDAMLLSICRMRRRSGRAHRRGIDRVQDNCGILHLNPRSKLGPHSLPGAVCGRDMSCGIRHSRTSGRPALAPLDQRLRARCCCGPYGINRSDRDRSEDLPWSEESMGFSDAALHGARNRARHPISAILREHGCQSLGLIPYFEARMAALAEEQVRVLFFNDACDAIADERIWPGTSTHVELPLGELVRHAIACGSPRLLFAHNHPSGAPQPSRADVEFTRRLVRICKDLQIRVHDHIIVSRHGSFSFRDRGYM</sequence>
<dbReference type="GO" id="GO:0006508">
    <property type="term" value="P:proteolysis"/>
    <property type="evidence" value="ECO:0007669"/>
    <property type="project" value="UniProtKB-KW"/>
</dbReference>
<dbReference type="PANTHER" id="PTHR30471:SF3">
    <property type="entry name" value="UPF0758 PROTEIN YEES-RELATED"/>
    <property type="match status" value="1"/>
</dbReference>
<keyword evidence="3" id="KW-0378">Hydrolase</keyword>
<evidence type="ECO:0000259" key="6">
    <source>
        <dbReference type="PROSITE" id="PS50249"/>
    </source>
</evidence>
<proteinExistence type="predicted"/>
<dbReference type="InterPro" id="IPR020891">
    <property type="entry name" value="UPF0758_CS"/>
</dbReference>
<dbReference type="AlphaFoldDB" id="D4Z4D1"/>
<dbReference type="Pfam" id="PF04002">
    <property type="entry name" value="RadC"/>
    <property type="match status" value="1"/>
</dbReference>
<evidence type="ECO:0000256" key="5">
    <source>
        <dbReference type="ARBA" id="ARBA00023049"/>
    </source>
</evidence>
<dbReference type="PROSITE" id="PS50249">
    <property type="entry name" value="MPN"/>
    <property type="match status" value="1"/>
</dbReference>
<protein>
    <submittedName>
        <fullName evidence="7">DNA repair protein RadC</fullName>
    </submittedName>
</protein>
<evidence type="ECO:0000313" key="8">
    <source>
        <dbReference type="Proteomes" id="UP000007753"/>
    </source>
</evidence>
<dbReference type="InterPro" id="IPR001405">
    <property type="entry name" value="UPF0758"/>
</dbReference>
<dbReference type="Gene3D" id="3.40.140.10">
    <property type="entry name" value="Cytidine Deaminase, domain 2"/>
    <property type="match status" value="1"/>
</dbReference>
<organism evidence="7 8">
    <name type="scientific">Sphingobium indicum (strain DSM 16413 / CCM 7287 / MTCC 6362 / UT26 / NBRC 101211 / UT26S)</name>
    <name type="common">Sphingobium japonicum</name>
    <dbReference type="NCBI Taxonomy" id="452662"/>
    <lineage>
        <taxon>Bacteria</taxon>
        <taxon>Pseudomonadati</taxon>
        <taxon>Pseudomonadota</taxon>
        <taxon>Alphaproteobacteria</taxon>
        <taxon>Sphingomonadales</taxon>
        <taxon>Sphingomonadaceae</taxon>
        <taxon>Sphingobium</taxon>
    </lineage>
</organism>
<keyword evidence="2" id="KW-0479">Metal-binding</keyword>
<dbReference type="GO" id="GO:0046872">
    <property type="term" value="F:metal ion binding"/>
    <property type="evidence" value="ECO:0007669"/>
    <property type="project" value="UniProtKB-KW"/>
</dbReference>
<dbReference type="GO" id="GO:0008237">
    <property type="term" value="F:metallopeptidase activity"/>
    <property type="evidence" value="ECO:0007669"/>
    <property type="project" value="UniProtKB-KW"/>
</dbReference>
<keyword evidence="1" id="KW-0645">Protease</keyword>
<name>D4Z4D1_SPHIU</name>
<evidence type="ECO:0000256" key="3">
    <source>
        <dbReference type="ARBA" id="ARBA00022801"/>
    </source>
</evidence>
<gene>
    <name evidence="7" type="primary">radC</name>
    <name evidence="7" type="ordered locus">SJA_C1-26290</name>
</gene>
<evidence type="ECO:0000313" key="7">
    <source>
        <dbReference type="EMBL" id="BAI97463.1"/>
    </source>
</evidence>
<evidence type="ECO:0000256" key="4">
    <source>
        <dbReference type="ARBA" id="ARBA00022833"/>
    </source>
</evidence>
<dbReference type="Proteomes" id="UP000007753">
    <property type="component" value="Chromosome 1"/>
</dbReference>
<dbReference type="STRING" id="452662.SJA_C1-26290"/>
<keyword evidence="5" id="KW-0482">Metalloprotease</keyword>